<dbReference type="PANTHER" id="PTHR23111">
    <property type="entry name" value="ZINC FINGER PROTEIN"/>
    <property type="match status" value="1"/>
</dbReference>
<keyword evidence="1" id="KW-0479">Metal-binding</keyword>
<dbReference type="EMBL" id="JASFZW010000003">
    <property type="protein sequence ID" value="KAK2079459.1"/>
    <property type="molecule type" value="Genomic_DNA"/>
</dbReference>
<keyword evidence="3" id="KW-0862">Zinc</keyword>
<dbReference type="AlphaFoldDB" id="A0AAD9IJ26"/>
<organism evidence="6 7">
    <name type="scientific">Prototheca wickerhamii</name>
    <dbReference type="NCBI Taxonomy" id="3111"/>
    <lineage>
        <taxon>Eukaryota</taxon>
        <taxon>Viridiplantae</taxon>
        <taxon>Chlorophyta</taxon>
        <taxon>core chlorophytes</taxon>
        <taxon>Trebouxiophyceae</taxon>
        <taxon>Chlorellales</taxon>
        <taxon>Chlorellaceae</taxon>
        <taxon>Prototheca</taxon>
    </lineage>
</organism>
<proteinExistence type="predicted"/>
<dbReference type="GO" id="GO:0008270">
    <property type="term" value="F:zinc ion binding"/>
    <property type="evidence" value="ECO:0007669"/>
    <property type="project" value="UniProtKB-KW"/>
</dbReference>
<sequence>MCQSHCFASRDTCFRCGASKLPQSAPPPGAYGAFPFPGSAPAGPYGGPVTMAAVAPVYYMRPPPPRLEGGYGDAVAWGRGPIQDGNYPQRFEVFEYQPHDTVLHLIHNPPAMDSGAPGMGAAPGHSSSKPFRQGDWNCPKCQAHNFASRMACFRCGASKVHDA</sequence>
<comment type="caution">
    <text evidence="6">The sequence shown here is derived from an EMBL/GenBank/DDBJ whole genome shotgun (WGS) entry which is preliminary data.</text>
</comment>
<dbReference type="Proteomes" id="UP001255856">
    <property type="component" value="Unassembled WGS sequence"/>
</dbReference>
<dbReference type="GO" id="GO:0005737">
    <property type="term" value="C:cytoplasm"/>
    <property type="evidence" value="ECO:0007669"/>
    <property type="project" value="TreeGrafter"/>
</dbReference>
<dbReference type="PROSITE" id="PS50199">
    <property type="entry name" value="ZF_RANBP2_2"/>
    <property type="match status" value="1"/>
</dbReference>
<evidence type="ECO:0000259" key="5">
    <source>
        <dbReference type="PROSITE" id="PS50199"/>
    </source>
</evidence>
<dbReference type="PANTHER" id="PTHR23111:SF75">
    <property type="entry name" value="OS06G0141200 PROTEIN"/>
    <property type="match status" value="1"/>
</dbReference>
<accession>A0AAD9IJ26</accession>
<reference evidence="6" key="1">
    <citation type="submission" date="2021-01" db="EMBL/GenBank/DDBJ databases">
        <authorList>
            <person name="Eckstrom K.M.E."/>
        </authorList>
    </citation>
    <scope>NUCLEOTIDE SEQUENCE</scope>
    <source>
        <strain evidence="6">UVCC 0001</strain>
    </source>
</reference>
<dbReference type="SUPFAM" id="SSF90209">
    <property type="entry name" value="Ran binding protein zinc finger-like"/>
    <property type="match status" value="1"/>
</dbReference>
<dbReference type="PROSITE" id="PS01358">
    <property type="entry name" value="ZF_RANBP2_1"/>
    <property type="match status" value="1"/>
</dbReference>
<dbReference type="InterPro" id="IPR001876">
    <property type="entry name" value="Znf_RanBP2"/>
</dbReference>
<keyword evidence="7" id="KW-1185">Reference proteome</keyword>
<name>A0AAD9IJ26_PROWI</name>
<evidence type="ECO:0000313" key="7">
    <source>
        <dbReference type="Proteomes" id="UP001255856"/>
    </source>
</evidence>
<evidence type="ECO:0000256" key="3">
    <source>
        <dbReference type="ARBA" id="ARBA00022833"/>
    </source>
</evidence>
<evidence type="ECO:0000256" key="1">
    <source>
        <dbReference type="ARBA" id="ARBA00022723"/>
    </source>
</evidence>
<evidence type="ECO:0000256" key="2">
    <source>
        <dbReference type="ARBA" id="ARBA00022771"/>
    </source>
</evidence>
<keyword evidence="2 4" id="KW-0863">Zinc-finger</keyword>
<dbReference type="InterPro" id="IPR036443">
    <property type="entry name" value="Znf_RanBP2_sf"/>
</dbReference>
<feature type="domain" description="RanBP2-type" evidence="5">
    <location>
        <begin position="132"/>
        <end position="161"/>
    </location>
</feature>
<evidence type="ECO:0000313" key="6">
    <source>
        <dbReference type="EMBL" id="KAK2079459.1"/>
    </source>
</evidence>
<dbReference type="GO" id="GO:0003729">
    <property type="term" value="F:mRNA binding"/>
    <property type="evidence" value="ECO:0007669"/>
    <property type="project" value="TreeGrafter"/>
</dbReference>
<evidence type="ECO:0000256" key="4">
    <source>
        <dbReference type="PROSITE-ProRule" id="PRU00322"/>
    </source>
</evidence>
<dbReference type="SMART" id="SM00547">
    <property type="entry name" value="ZnF_RBZ"/>
    <property type="match status" value="2"/>
</dbReference>
<protein>
    <recommendedName>
        <fullName evidence="5">RanBP2-type domain-containing protein</fullName>
    </recommendedName>
</protein>
<gene>
    <name evidence="6" type="ORF">QBZ16_003151</name>
</gene>
<dbReference type="Pfam" id="PF00641">
    <property type="entry name" value="Zn_ribbon_RanBP"/>
    <property type="match status" value="1"/>
</dbReference>
<dbReference type="Gene3D" id="4.10.1060.10">
    <property type="entry name" value="Zinc finger, RanBP2-type"/>
    <property type="match status" value="1"/>
</dbReference>